<evidence type="ECO:0000313" key="2">
    <source>
        <dbReference type="EMBL" id="CAG6753946.1"/>
    </source>
</evidence>
<protein>
    <submittedName>
        <fullName evidence="2">Uncharacterized protein</fullName>
    </submittedName>
</protein>
<sequence length="120" mass="12451">MKELNSNEGKFSGPYTGRVLEGLSSLRGSMLGSFWGLGGSCMIECSMLREMEVSGPWTEGKLGVFCKLGGSKSNNEGEAAWSKGVVKSGSSGSVAVTSSSSRPGIAGKSSSNEEQEDTLD</sequence>
<name>A0A8D8ZVQ4_9HEMI</name>
<proteinExistence type="predicted"/>
<feature type="compositionally biased region" description="Low complexity" evidence="1">
    <location>
        <begin position="84"/>
        <end position="101"/>
    </location>
</feature>
<evidence type="ECO:0000256" key="1">
    <source>
        <dbReference type="SAM" id="MobiDB-lite"/>
    </source>
</evidence>
<dbReference type="EMBL" id="HBUF01537892">
    <property type="protein sequence ID" value="CAG6753989.1"/>
    <property type="molecule type" value="Transcribed_RNA"/>
</dbReference>
<dbReference type="EMBL" id="HBUF01537888">
    <property type="protein sequence ID" value="CAG6753946.1"/>
    <property type="molecule type" value="Transcribed_RNA"/>
</dbReference>
<dbReference type="AlphaFoldDB" id="A0A8D8ZVQ4"/>
<feature type="region of interest" description="Disordered" evidence="1">
    <location>
        <begin position="84"/>
        <end position="120"/>
    </location>
</feature>
<organism evidence="2">
    <name type="scientific">Cacopsylla melanoneura</name>
    <dbReference type="NCBI Taxonomy" id="428564"/>
    <lineage>
        <taxon>Eukaryota</taxon>
        <taxon>Metazoa</taxon>
        <taxon>Ecdysozoa</taxon>
        <taxon>Arthropoda</taxon>
        <taxon>Hexapoda</taxon>
        <taxon>Insecta</taxon>
        <taxon>Pterygota</taxon>
        <taxon>Neoptera</taxon>
        <taxon>Paraneoptera</taxon>
        <taxon>Hemiptera</taxon>
        <taxon>Sternorrhyncha</taxon>
        <taxon>Psylloidea</taxon>
        <taxon>Psyllidae</taxon>
        <taxon>Psyllinae</taxon>
        <taxon>Cacopsylla</taxon>
    </lineage>
</organism>
<accession>A0A8D8ZVQ4</accession>
<reference evidence="2" key="1">
    <citation type="submission" date="2021-05" db="EMBL/GenBank/DDBJ databases">
        <authorList>
            <person name="Alioto T."/>
            <person name="Alioto T."/>
            <person name="Gomez Garrido J."/>
        </authorList>
    </citation>
    <scope>NUCLEOTIDE SEQUENCE</scope>
</reference>